<keyword evidence="7" id="KW-1185">Reference proteome</keyword>
<feature type="compositionally biased region" description="Low complexity" evidence="2">
    <location>
        <begin position="38"/>
        <end position="53"/>
    </location>
</feature>
<feature type="compositionally biased region" description="Polar residues" evidence="2">
    <location>
        <begin position="102"/>
        <end position="114"/>
    </location>
</feature>
<proteinExistence type="inferred from homology"/>
<keyword evidence="3" id="KW-0812">Transmembrane</keyword>
<name>A0ABV4SUB9_9ACTN</name>
<accession>A0ABV4SUB9</accession>
<dbReference type="RefSeq" id="WP_372565969.1">
    <property type="nucleotide sequence ID" value="NZ_JBGOSP010000029.1"/>
</dbReference>
<feature type="domain" description="Cell envelope-related transcriptional attenuator" evidence="4">
    <location>
        <begin position="281"/>
        <end position="390"/>
    </location>
</feature>
<protein>
    <submittedName>
        <fullName evidence="6">LytR C-terminal domain-containing protein</fullName>
    </submittedName>
</protein>
<dbReference type="InterPro" id="IPR004474">
    <property type="entry name" value="LytR_CpsA_psr"/>
</dbReference>
<gene>
    <name evidence="6" type="ORF">ACEG43_37640</name>
</gene>
<dbReference type="InterPro" id="IPR050922">
    <property type="entry name" value="LytR/CpsA/Psr_CW_biosynth"/>
</dbReference>
<evidence type="ECO:0000259" key="4">
    <source>
        <dbReference type="Pfam" id="PF03816"/>
    </source>
</evidence>
<evidence type="ECO:0000256" key="1">
    <source>
        <dbReference type="ARBA" id="ARBA00006068"/>
    </source>
</evidence>
<dbReference type="InterPro" id="IPR027381">
    <property type="entry name" value="LytR/CpsA/Psr_C"/>
</dbReference>
<evidence type="ECO:0000313" key="6">
    <source>
        <dbReference type="EMBL" id="MFA3841848.1"/>
    </source>
</evidence>
<feature type="compositionally biased region" description="Basic and acidic residues" evidence="2">
    <location>
        <begin position="127"/>
        <end position="140"/>
    </location>
</feature>
<reference evidence="6 7" key="1">
    <citation type="submission" date="2024-08" db="EMBL/GenBank/DDBJ databases">
        <title>Genome sequence of Streptomyces aureus CACIA-1.46HGO.</title>
        <authorList>
            <person name="Evangelista-Martinez Z."/>
        </authorList>
    </citation>
    <scope>NUCLEOTIDE SEQUENCE [LARGE SCALE GENOMIC DNA]</scope>
    <source>
        <strain evidence="6 7">CACIA-1.46HGO</strain>
    </source>
</reference>
<dbReference type="PANTHER" id="PTHR33392:SF6">
    <property type="entry name" value="POLYISOPRENYL-TEICHOIC ACID--PEPTIDOGLYCAN TEICHOIC ACID TRANSFERASE TAGU"/>
    <property type="match status" value="1"/>
</dbReference>
<comment type="caution">
    <text evidence="6">The sequence shown here is derived from an EMBL/GenBank/DDBJ whole genome shotgun (WGS) entry which is preliminary data.</text>
</comment>
<dbReference type="Proteomes" id="UP001571476">
    <property type="component" value="Unassembled WGS sequence"/>
</dbReference>
<feature type="region of interest" description="Disordered" evidence="2">
    <location>
        <begin position="1"/>
        <end position="150"/>
    </location>
</feature>
<dbReference type="Pfam" id="PF03816">
    <property type="entry name" value="LytR_cpsA_psr"/>
    <property type="match status" value="1"/>
</dbReference>
<feature type="transmembrane region" description="Helical" evidence="3">
    <location>
        <begin position="181"/>
        <end position="201"/>
    </location>
</feature>
<comment type="similarity">
    <text evidence="1">Belongs to the LytR/CpsA/Psr (LCP) family.</text>
</comment>
<organism evidence="6 7">
    <name type="scientific">Streptomyces aureus</name>
    <dbReference type="NCBI Taxonomy" id="193461"/>
    <lineage>
        <taxon>Bacteria</taxon>
        <taxon>Bacillati</taxon>
        <taxon>Actinomycetota</taxon>
        <taxon>Actinomycetes</taxon>
        <taxon>Kitasatosporales</taxon>
        <taxon>Streptomycetaceae</taxon>
        <taxon>Streptomyces</taxon>
    </lineage>
</organism>
<feature type="domain" description="LytR/CpsA/Psr regulator C-terminal" evidence="5">
    <location>
        <begin position="470"/>
        <end position="558"/>
    </location>
</feature>
<feature type="region of interest" description="Disordered" evidence="2">
    <location>
        <begin position="329"/>
        <end position="349"/>
    </location>
</feature>
<dbReference type="EMBL" id="JBGOSP010000029">
    <property type="protein sequence ID" value="MFA3841848.1"/>
    <property type="molecule type" value="Genomic_DNA"/>
</dbReference>
<dbReference type="Pfam" id="PF13399">
    <property type="entry name" value="LytR_C"/>
    <property type="match status" value="1"/>
</dbReference>
<evidence type="ECO:0000259" key="5">
    <source>
        <dbReference type="Pfam" id="PF13399"/>
    </source>
</evidence>
<sequence>MNDRYDGYSGSYSGDASNTSDQYELVGYDEYGQPVYRQVPQQPAQYEYPQATQGQGYGYDPYATGQQPPVPSYDTYDPYGAGAPAQQGPPPSYDPYGAVAGTGQQQRVEEQTATAHIPAQAAPRTEPAARERDGAPEYRTEQFSFVEEPDENSEDVIDWLKFTESRTERREEARRRGRSRVVALVIVLVLCVTGGVGYLWYAGKLPGFGSADSGKGAADTAGPQNRDVIVVHLHNTKGGGTSTALLVNNTTTKQGTTVLLPNSLALTDDEGSATTLGKSVGGDGSSGTRDAIDTVLGTDVEGTWRLDTPYLNNLVELVGNIDIDTNADVPDPAAKSGKKATSPLVKKGKQQTLSGPMAVAYATYRAPGESETAQLMRFGQVMQGVLRKLSSDPHAATVTVQSLAQILDPSLGEKDLGAFLAKLADRAKGGDYKTALLPVQQDGTLSEQATDSVVKDVLGGTVKNPGKDASVRVGIKNATGVKARTEKARVSLVNGGYTFVDAGTGTAAQAASQVTYQDADRKQDAVEVAKTLGLPTSAVRRGKTVANADVSVVLGQNYTGGQ</sequence>
<dbReference type="PANTHER" id="PTHR33392">
    <property type="entry name" value="POLYISOPRENYL-TEICHOIC ACID--PEPTIDOGLYCAN TEICHOIC ACID TRANSFERASE TAGU"/>
    <property type="match status" value="1"/>
</dbReference>
<evidence type="ECO:0000256" key="2">
    <source>
        <dbReference type="SAM" id="MobiDB-lite"/>
    </source>
</evidence>
<keyword evidence="3" id="KW-1133">Transmembrane helix</keyword>
<evidence type="ECO:0000313" key="7">
    <source>
        <dbReference type="Proteomes" id="UP001571476"/>
    </source>
</evidence>
<keyword evidence="3" id="KW-0472">Membrane</keyword>
<evidence type="ECO:0000256" key="3">
    <source>
        <dbReference type="SAM" id="Phobius"/>
    </source>
</evidence>
<dbReference type="Gene3D" id="3.40.630.190">
    <property type="entry name" value="LCP protein"/>
    <property type="match status" value="1"/>
</dbReference>